<dbReference type="NCBIfam" id="TIGR00277">
    <property type="entry name" value="HDIG"/>
    <property type="match status" value="1"/>
</dbReference>
<feature type="domain" description="HDOD" evidence="1">
    <location>
        <begin position="16"/>
        <end position="210"/>
    </location>
</feature>
<dbReference type="Pfam" id="PF08668">
    <property type="entry name" value="HDOD"/>
    <property type="match status" value="1"/>
</dbReference>
<sequence length="252" mass="26358">MVIPVADPSPLLRDRLLVHPRAAERVLQLLSAEDGAHGELCALVELDPALTAAVVRAANATHLGYARRVAGARHAIVLLGGGLVASLAASRVADLVFDTGRPDYPDWLWQHSLAVASGCAVLAGEIGEPVDDAYTTGLLHDVGALLAATNGVDPELDHCDDGAELLRRWNLPDKVVGGVRHQRARAAGLVGSLERLVAAASCFAAELGAPGPEHTVSPTQALGLVQVHRRPDDVLAQIEDDLARRTAVARGS</sequence>
<dbReference type="InterPro" id="IPR006675">
    <property type="entry name" value="HDIG_dom"/>
</dbReference>
<dbReference type="PANTHER" id="PTHR33525:SF3">
    <property type="entry name" value="RIBONUCLEASE Y"/>
    <property type="match status" value="1"/>
</dbReference>
<dbReference type="InterPro" id="IPR003607">
    <property type="entry name" value="HD/PDEase_dom"/>
</dbReference>
<dbReference type="EMBL" id="CAEZSR010000370">
    <property type="protein sequence ID" value="CAB4603725.1"/>
    <property type="molecule type" value="Genomic_DNA"/>
</dbReference>
<proteinExistence type="predicted"/>
<dbReference type="PANTHER" id="PTHR33525">
    <property type="match status" value="1"/>
</dbReference>
<evidence type="ECO:0000259" key="1">
    <source>
        <dbReference type="PROSITE" id="PS51833"/>
    </source>
</evidence>
<dbReference type="InterPro" id="IPR013976">
    <property type="entry name" value="HDOD"/>
</dbReference>
<accession>A0A6J6GXP8</accession>
<dbReference type="AlphaFoldDB" id="A0A6J6GXP8"/>
<gene>
    <name evidence="2" type="ORF">UFOPK1493_04509</name>
</gene>
<dbReference type="PROSITE" id="PS51833">
    <property type="entry name" value="HDOD"/>
    <property type="match status" value="1"/>
</dbReference>
<organism evidence="2">
    <name type="scientific">freshwater metagenome</name>
    <dbReference type="NCBI Taxonomy" id="449393"/>
    <lineage>
        <taxon>unclassified sequences</taxon>
        <taxon>metagenomes</taxon>
        <taxon>ecological metagenomes</taxon>
    </lineage>
</organism>
<dbReference type="InterPro" id="IPR052340">
    <property type="entry name" value="RNase_Y/CdgJ"/>
</dbReference>
<reference evidence="2" key="1">
    <citation type="submission" date="2020-05" db="EMBL/GenBank/DDBJ databases">
        <authorList>
            <person name="Chiriac C."/>
            <person name="Salcher M."/>
            <person name="Ghai R."/>
            <person name="Kavagutti S V."/>
        </authorList>
    </citation>
    <scope>NUCLEOTIDE SEQUENCE</scope>
</reference>
<dbReference type="SUPFAM" id="SSF109604">
    <property type="entry name" value="HD-domain/PDEase-like"/>
    <property type="match status" value="1"/>
</dbReference>
<name>A0A6J6GXP8_9ZZZZ</name>
<evidence type="ECO:0000313" key="2">
    <source>
        <dbReference type="EMBL" id="CAB4603725.1"/>
    </source>
</evidence>
<dbReference type="CDD" id="cd00077">
    <property type="entry name" value="HDc"/>
    <property type="match status" value="1"/>
</dbReference>
<dbReference type="Gene3D" id="1.10.3210.10">
    <property type="entry name" value="Hypothetical protein af1432"/>
    <property type="match status" value="1"/>
</dbReference>
<protein>
    <submittedName>
        <fullName evidence="2">Unannotated protein</fullName>
    </submittedName>
</protein>